<dbReference type="SUPFAM" id="SSF53720">
    <property type="entry name" value="ALDH-like"/>
    <property type="match status" value="1"/>
</dbReference>
<dbReference type="InterPro" id="IPR029510">
    <property type="entry name" value="Ald_DH_CS_GLU"/>
</dbReference>
<dbReference type="InterPro" id="IPR016163">
    <property type="entry name" value="Ald_DH_C"/>
</dbReference>
<dbReference type="Gene3D" id="3.40.605.10">
    <property type="entry name" value="Aldehyde Dehydrogenase, Chain A, domain 1"/>
    <property type="match status" value="1"/>
</dbReference>
<dbReference type="PANTHER" id="PTHR43353">
    <property type="entry name" value="SUCCINATE-SEMIALDEHYDE DEHYDROGENASE, MITOCHONDRIAL"/>
    <property type="match status" value="1"/>
</dbReference>
<proteinExistence type="inferred from homology"/>
<dbReference type="InterPro" id="IPR016162">
    <property type="entry name" value="Ald_DH_N"/>
</dbReference>
<keyword evidence="2 4" id="KW-0560">Oxidoreductase</keyword>
<dbReference type="EMBL" id="CP066007">
    <property type="protein sequence ID" value="QQB46140.1"/>
    <property type="molecule type" value="Genomic_DNA"/>
</dbReference>
<name>A0A7T4JUS3_9CORY</name>
<dbReference type="InterPro" id="IPR016161">
    <property type="entry name" value="Ald_DH/histidinol_DH"/>
</dbReference>
<comment type="similarity">
    <text evidence="1 4">Belongs to the aldehyde dehydrogenase family.</text>
</comment>
<dbReference type="Proteomes" id="UP000617681">
    <property type="component" value="Chromosome"/>
</dbReference>
<dbReference type="OrthoDB" id="6882680at2"/>
<evidence type="ECO:0000259" key="5">
    <source>
        <dbReference type="Pfam" id="PF00171"/>
    </source>
</evidence>
<evidence type="ECO:0000313" key="8">
    <source>
        <dbReference type="Proteomes" id="UP000596145"/>
    </source>
</evidence>
<dbReference type="AlphaFoldDB" id="A0A7T4JUS3"/>
<dbReference type="InterPro" id="IPR015590">
    <property type="entry name" value="Aldehyde_DH_dom"/>
</dbReference>
<evidence type="ECO:0000256" key="2">
    <source>
        <dbReference type="ARBA" id="ARBA00023002"/>
    </source>
</evidence>
<protein>
    <submittedName>
        <fullName evidence="6">NAD-dependent succinate-semialdehyde dehydrogenase</fullName>
    </submittedName>
</protein>
<gene>
    <name evidence="6" type="ORF">I6I10_11935</name>
    <name evidence="7" type="ORF">I6J21_04180</name>
</gene>
<evidence type="ECO:0000313" key="7">
    <source>
        <dbReference type="EMBL" id="QRP71348.1"/>
    </source>
</evidence>
<dbReference type="GO" id="GO:0004777">
    <property type="term" value="F:succinate-semialdehyde dehydrogenase (NAD+) activity"/>
    <property type="evidence" value="ECO:0007669"/>
    <property type="project" value="TreeGrafter"/>
</dbReference>
<evidence type="ECO:0000256" key="4">
    <source>
        <dbReference type="RuleBase" id="RU003345"/>
    </source>
</evidence>
<dbReference type="CDD" id="cd07103">
    <property type="entry name" value="ALDH_F5_SSADH_GabD"/>
    <property type="match status" value="1"/>
</dbReference>
<dbReference type="InterPro" id="IPR050740">
    <property type="entry name" value="Aldehyde_DH_Superfamily"/>
</dbReference>
<feature type="active site" evidence="3">
    <location>
        <position position="287"/>
    </location>
</feature>
<dbReference type="Proteomes" id="UP000596145">
    <property type="component" value="Chromosome"/>
</dbReference>
<evidence type="ECO:0000256" key="3">
    <source>
        <dbReference type="PROSITE-ProRule" id="PRU10007"/>
    </source>
</evidence>
<evidence type="ECO:0000256" key="1">
    <source>
        <dbReference type="ARBA" id="ARBA00009986"/>
    </source>
</evidence>
<dbReference type="Pfam" id="PF00171">
    <property type="entry name" value="Aldedh"/>
    <property type="match status" value="1"/>
</dbReference>
<dbReference type="EMBL" id="CP069534">
    <property type="protein sequence ID" value="QRP71348.1"/>
    <property type="molecule type" value="Genomic_DNA"/>
</dbReference>
<accession>A0A7T4JUS3</accession>
<dbReference type="GO" id="GO:0009450">
    <property type="term" value="P:gamma-aminobutyric acid catabolic process"/>
    <property type="evidence" value="ECO:0007669"/>
    <property type="project" value="TreeGrafter"/>
</dbReference>
<dbReference type="PANTHER" id="PTHR43353:SF5">
    <property type="entry name" value="SUCCINATE-SEMIALDEHYDE DEHYDROGENASE, MITOCHONDRIAL"/>
    <property type="match status" value="1"/>
</dbReference>
<dbReference type="FunFam" id="3.40.605.10:FF:000007">
    <property type="entry name" value="NAD/NADP-dependent betaine aldehyde dehydrogenase"/>
    <property type="match status" value="1"/>
</dbReference>
<dbReference type="PROSITE" id="PS00687">
    <property type="entry name" value="ALDEHYDE_DEHYDR_GLU"/>
    <property type="match status" value="1"/>
</dbReference>
<dbReference type="Gene3D" id="3.40.309.10">
    <property type="entry name" value="Aldehyde Dehydrogenase, Chain A, domain 2"/>
    <property type="match status" value="1"/>
</dbReference>
<reference evidence="6 8" key="1">
    <citation type="submission" date="2020-12" db="EMBL/GenBank/DDBJ databases">
        <title>FDA dAtabase for Regulatory Grade micrObial Sequences (FDA-ARGOS): Supporting development and validation of Infectious Disease Dx tests.</title>
        <authorList>
            <person name="Sproer C."/>
            <person name="Gronow S."/>
            <person name="Severitt S."/>
            <person name="Schroder I."/>
            <person name="Tallon L."/>
            <person name="Sadzewicz L."/>
            <person name="Zhao X."/>
            <person name="Boylan J."/>
            <person name="Ott S."/>
            <person name="Bowen H."/>
            <person name="Vavikolanu K."/>
            <person name="Mehta A."/>
            <person name="Aluvathingal J."/>
            <person name="Nadendla S."/>
            <person name="Lowell S."/>
            <person name="Myers T."/>
            <person name="Yan Y."/>
            <person name="Sichtig H."/>
        </authorList>
    </citation>
    <scope>NUCLEOTIDE SEQUENCE [LARGE SCALE GENOMIC DNA]</scope>
    <source>
        <strain evidence="6 8">FDAARGOS_1053</strain>
        <strain evidence="7">FDAARGOS_1191</strain>
    </source>
</reference>
<sequence>MRNVAPVFVDIVKRVRGVCLVDAYRPPQIGEGGDFFNTVDYMTYQNKLFLAGSFVDASDGGTFEVTNPRDGSVITAVASATEDDIKKAFDAACEAQPAWAKTSPRHRADILRRAYEEIMERKDEIAELMTLELGRALPDSQGESVYGAEFFRWFAAEAERMSGDYRLAPTGNARIVEVQQPVGPVLAITPWNFPLAMGTRKLGPALAAGCTVVLKPASKTPLTMLLLAEILDHAGLDKGVVSILPCSSSALEPLYSDPRLRKLTFTGSTAVGKELATKVPTARVSLELGGNAPFVVLSDADLDTAVEATATAKMRGAGQVCIAANRFIVHRDLRADFVAQVTESLKGTEYGPLSGDDQVEKVTELVDDALAQGATLVWQDEVPETGSWFPLTILDNVPTTARMYKEEIFGPVVAVYEAASDEDAIAMANDTNFGLAGYLFSANLQHALDSAERMEVGMVGVNKGGISDAAAPFGGVKDSGLGREGGFQGIEEFLERKLMSLPAPAAK</sequence>
<organism evidence="6 8">
    <name type="scientific">Corynebacterium glucuronolyticum</name>
    <dbReference type="NCBI Taxonomy" id="39791"/>
    <lineage>
        <taxon>Bacteria</taxon>
        <taxon>Bacillati</taxon>
        <taxon>Actinomycetota</taxon>
        <taxon>Actinomycetes</taxon>
        <taxon>Mycobacteriales</taxon>
        <taxon>Corynebacteriaceae</taxon>
        <taxon>Corynebacterium</taxon>
    </lineage>
</organism>
<evidence type="ECO:0000313" key="6">
    <source>
        <dbReference type="EMBL" id="QQB46140.1"/>
    </source>
</evidence>
<feature type="domain" description="Aldehyde dehydrogenase" evidence="5">
    <location>
        <begin position="55"/>
        <end position="497"/>
    </location>
</feature>